<proteinExistence type="predicted"/>
<evidence type="ECO:0000313" key="2">
    <source>
        <dbReference type="Proteomes" id="UP001431209"/>
    </source>
</evidence>
<sequence>MAQLYSDNRETIRMGNVFTSAEYVHRVVAVSGTRLVMVDKHLDAIRFCTFRKNYRQSGSFFLSLHHHPDNLVIFDGDMYISVQSPPIEFRLKESQLFTNNLSFSPNCCQIMTICGSYLGVEGTSVLSFLKSCKMTCWAVIETEDGVMLRSMSTDQYISQSIDDWGRCVLTEKQHDAATFKVGMGMRGYDTYSFRSKHKGQYLCHFHRETAVIYRHVGLKSIHDIGEEHLCKGLSFIIIKYIY</sequence>
<dbReference type="EMBL" id="JAOPGA020000603">
    <property type="protein sequence ID" value="KAL0479827.1"/>
    <property type="molecule type" value="Genomic_DNA"/>
</dbReference>
<dbReference type="AlphaFoldDB" id="A0AAW2YUG1"/>
<evidence type="ECO:0000313" key="1">
    <source>
        <dbReference type="EMBL" id="KAL0479827.1"/>
    </source>
</evidence>
<protein>
    <submittedName>
        <fullName evidence="1">Developmentally-regulated protein</fullName>
    </submittedName>
</protein>
<name>A0AAW2YUG1_9EUKA</name>
<reference evidence="1 2" key="1">
    <citation type="submission" date="2024-03" db="EMBL/GenBank/DDBJ databases">
        <title>The Acrasis kona genome and developmental transcriptomes reveal deep origins of eukaryotic multicellular pathways.</title>
        <authorList>
            <person name="Sheikh S."/>
            <person name="Fu C.-J."/>
            <person name="Brown M.W."/>
            <person name="Baldauf S.L."/>
        </authorList>
    </citation>
    <scope>NUCLEOTIDE SEQUENCE [LARGE SCALE GENOMIC DNA]</scope>
    <source>
        <strain evidence="1 2">ATCC MYA-3509</strain>
    </source>
</reference>
<organism evidence="1 2">
    <name type="scientific">Acrasis kona</name>
    <dbReference type="NCBI Taxonomy" id="1008807"/>
    <lineage>
        <taxon>Eukaryota</taxon>
        <taxon>Discoba</taxon>
        <taxon>Heterolobosea</taxon>
        <taxon>Tetramitia</taxon>
        <taxon>Eutetramitia</taxon>
        <taxon>Acrasidae</taxon>
        <taxon>Acrasis</taxon>
    </lineage>
</organism>
<keyword evidence="2" id="KW-1185">Reference proteome</keyword>
<comment type="caution">
    <text evidence="1">The sequence shown here is derived from an EMBL/GenBank/DDBJ whole genome shotgun (WGS) entry which is preliminary data.</text>
</comment>
<dbReference type="Proteomes" id="UP001431209">
    <property type="component" value="Unassembled WGS sequence"/>
</dbReference>
<gene>
    <name evidence="1" type="ORF">AKO1_007412</name>
</gene>
<accession>A0AAW2YUG1</accession>